<protein>
    <recommendedName>
        <fullName evidence="1">DUF7253 domain-containing protein</fullName>
    </recommendedName>
</protein>
<dbReference type="RefSeq" id="YP_009603475.1">
    <property type="nucleotide sequence ID" value="NC_041952.1"/>
</dbReference>
<dbReference type="KEGG" id="vg:40079356"/>
<evidence type="ECO:0000313" key="2">
    <source>
        <dbReference type="EMBL" id="ALY08989.1"/>
    </source>
</evidence>
<gene>
    <name evidence="2" type="primary">14</name>
    <name evidence="2" type="ORF">GORDON_14</name>
</gene>
<reference evidence="2 3" key="1">
    <citation type="submission" date="2015-11" db="EMBL/GenBank/DDBJ databases">
        <authorList>
            <person name="Schneider V.M."/>
            <person name="Bradley K.W."/>
            <person name="Asai D.J."/>
            <person name="Bowman C.A."/>
            <person name="Russell D.A."/>
            <person name="Pope W.H."/>
            <person name="Jacobs-Sera D."/>
            <person name="Hendrix R.W."/>
            <person name="Hatfull G.F."/>
        </authorList>
    </citation>
    <scope>NUCLEOTIDE SEQUENCE [LARGE SCALE GENOMIC DNA]</scope>
</reference>
<accession>A0A0U4B2P5</accession>
<evidence type="ECO:0000313" key="3">
    <source>
        <dbReference type="Proteomes" id="UP000226177"/>
    </source>
</evidence>
<dbReference type="Pfam" id="PF23911">
    <property type="entry name" value="DUF7253"/>
    <property type="match status" value="1"/>
</dbReference>
<dbReference type="EMBL" id="KU160646">
    <property type="protein sequence ID" value="ALY08989.1"/>
    <property type="molecule type" value="Genomic_DNA"/>
</dbReference>
<evidence type="ECO:0000259" key="1">
    <source>
        <dbReference type="Pfam" id="PF23911"/>
    </source>
</evidence>
<dbReference type="GeneID" id="40079356"/>
<sequence length="111" mass="12252">MARFYGVIGYAPANVETAPGVWDDVIVERKYFGDVIRNTRRLEGGDQVNNDITVGNSISIVADDDALGGFFNMRYVNWMGTNWIISDIEVQSPRLILRLGGVYNGPTPPTA</sequence>
<dbReference type="OrthoDB" id="18317at10239"/>
<feature type="domain" description="DUF7253" evidence="1">
    <location>
        <begin position="1"/>
        <end position="110"/>
    </location>
</feature>
<proteinExistence type="predicted"/>
<dbReference type="InterPro" id="IPR055677">
    <property type="entry name" value="DUF7253"/>
</dbReference>
<organism evidence="2 3">
    <name type="scientific">Arthrobacter phage Gordon</name>
    <dbReference type="NCBI Taxonomy" id="1772298"/>
    <lineage>
        <taxon>Viruses</taxon>
        <taxon>Duplodnaviria</taxon>
        <taxon>Heunggongvirae</taxon>
        <taxon>Uroviricota</taxon>
        <taxon>Caudoviricetes</taxon>
        <taxon>Gordonvirus</taxon>
        <taxon>Gordonvirus gordon</taxon>
    </lineage>
</organism>
<keyword evidence="3" id="KW-1185">Reference proteome</keyword>
<dbReference type="Proteomes" id="UP000226177">
    <property type="component" value="Segment"/>
</dbReference>
<name>A0A0U4B2P5_9CAUD</name>